<name>A0ABP4CI03_9ACTN</name>
<keyword evidence="3 5" id="KW-1133">Transmembrane helix</keyword>
<protein>
    <submittedName>
        <fullName evidence="6">MFS transporter</fullName>
    </submittedName>
</protein>
<feature type="transmembrane region" description="Helical" evidence="5">
    <location>
        <begin position="160"/>
        <end position="181"/>
    </location>
</feature>
<dbReference type="PANTHER" id="PTHR23514:SF13">
    <property type="entry name" value="INNER MEMBRANE PROTEIN YBJJ"/>
    <property type="match status" value="1"/>
</dbReference>
<dbReference type="EMBL" id="BAAAHH010000070">
    <property type="protein sequence ID" value="GAA0969934.1"/>
    <property type="molecule type" value="Genomic_DNA"/>
</dbReference>
<evidence type="ECO:0000313" key="7">
    <source>
        <dbReference type="Proteomes" id="UP001500665"/>
    </source>
</evidence>
<feature type="transmembrane region" description="Helical" evidence="5">
    <location>
        <begin position="325"/>
        <end position="348"/>
    </location>
</feature>
<feature type="transmembrane region" description="Helical" evidence="5">
    <location>
        <begin position="135"/>
        <end position="154"/>
    </location>
</feature>
<dbReference type="CDD" id="cd17393">
    <property type="entry name" value="MFS_MosC_like"/>
    <property type="match status" value="1"/>
</dbReference>
<evidence type="ECO:0000256" key="1">
    <source>
        <dbReference type="ARBA" id="ARBA00004141"/>
    </source>
</evidence>
<feature type="transmembrane region" description="Helical" evidence="5">
    <location>
        <begin position="268"/>
        <end position="286"/>
    </location>
</feature>
<keyword evidence="2 5" id="KW-0812">Transmembrane</keyword>
<keyword evidence="4 5" id="KW-0472">Membrane</keyword>
<evidence type="ECO:0000256" key="5">
    <source>
        <dbReference type="SAM" id="Phobius"/>
    </source>
</evidence>
<sequence>MERSPSPFPIAAVFAVHGAVGGAFATRIPWIQERIGAGPGELGLALLAPAVGTLLAMPTAGRIVHRLGGRAAVRLLLAAWCLALVLPPLAPDLAVLWIALLLYGAVAGLADVAMNAEGVLIEMALGRPVMSRLHGMWSIGALTGAGTGALAAHAGVDARLHLAVTALVLLGCGLLASAFLPSFPAGADAVAPPRFALPGREVLGIGLVGFCAVVAEGAAADWSAVYLRDVAGAGPGVAAVSYTAFALTMALARLGGDAVVARLGPVRTVRLSGALAVLGGVAVVAARTPAPAIAGFGLIGLGVAVVIPLAFTAGGRAAADPGQGVAGIATLTYSCLLIAPGVIGGVAALSSLPVSFALVTAALVVMTLTAGHLRPAAP</sequence>
<dbReference type="InterPro" id="IPR011701">
    <property type="entry name" value="MFS"/>
</dbReference>
<comment type="subcellular location">
    <subcellularLocation>
        <location evidence="1">Membrane</location>
        <topology evidence="1">Multi-pass membrane protein</topology>
    </subcellularLocation>
</comment>
<feature type="transmembrane region" description="Helical" evidence="5">
    <location>
        <begin position="202"/>
        <end position="225"/>
    </location>
</feature>
<feature type="transmembrane region" description="Helical" evidence="5">
    <location>
        <begin position="237"/>
        <end position="256"/>
    </location>
</feature>
<proteinExistence type="predicted"/>
<feature type="transmembrane region" description="Helical" evidence="5">
    <location>
        <begin position="41"/>
        <end position="60"/>
    </location>
</feature>
<dbReference type="PANTHER" id="PTHR23514">
    <property type="entry name" value="BYPASS OF STOP CODON PROTEIN 6"/>
    <property type="match status" value="1"/>
</dbReference>
<feature type="transmembrane region" description="Helical" evidence="5">
    <location>
        <begin position="72"/>
        <end position="90"/>
    </location>
</feature>
<reference evidence="7" key="1">
    <citation type="journal article" date="2019" name="Int. J. Syst. Evol. Microbiol.">
        <title>The Global Catalogue of Microorganisms (GCM) 10K type strain sequencing project: providing services to taxonomists for standard genome sequencing and annotation.</title>
        <authorList>
            <consortium name="The Broad Institute Genomics Platform"/>
            <consortium name="The Broad Institute Genome Sequencing Center for Infectious Disease"/>
            <person name="Wu L."/>
            <person name="Ma J."/>
        </authorList>
    </citation>
    <scope>NUCLEOTIDE SEQUENCE [LARGE SCALE GENOMIC DNA]</scope>
    <source>
        <strain evidence="7">JCM 10696</strain>
    </source>
</reference>
<dbReference type="InterPro" id="IPR036259">
    <property type="entry name" value="MFS_trans_sf"/>
</dbReference>
<evidence type="ECO:0000256" key="4">
    <source>
        <dbReference type="ARBA" id="ARBA00023136"/>
    </source>
</evidence>
<dbReference type="SUPFAM" id="SSF103473">
    <property type="entry name" value="MFS general substrate transporter"/>
    <property type="match status" value="1"/>
</dbReference>
<feature type="transmembrane region" description="Helical" evidence="5">
    <location>
        <begin position="292"/>
        <end position="313"/>
    </location>
</feature>
<evidence type="ECO:0000313" key="6">
    <source>
        <dbReference type="EMBL" id="GAA0969934.1"/>
    </source>
</evidence>
<feature type="transmembrane region" description="Helical" evidence="5">
    <location>
        <begin position="354"/>
        <end position="373"/>
    </location>
</feature>
<evidence type="ECO:0000256" key="2">
    <source>
        <dbReference type="ARBA" id="ARBA00022692"/>
    </source>
</evidence>
<dbReference type="Proteomes" id="UP001500665">
    <property type="component" value="Unassembled WGS sequence"/>
</dbReference>
<dbReference type="Gene3D" id="1.20.1250.20">
    <property type="entry name" value="MFS general substrate transporter like domains"/>
    <property type="match status" value="1"/>
</dbReference>
<evidence type="ECO:0000256" key="3">
    <source>
        <dbReference type="ARBA" id="ARBA00022989"/>
    </source>
</evidence>
<dbReference type="InterPro" id="IPR051788">
    <property type="entry name" value="MFS_Transporter"/>
</dbReference>
<keyword evidence="7" id="KW-1185">Reference proteome</keyword>
<organism evidence="6 7">
    <name type="scientific">Actinocorallia libanotica</name>
    <dbReference type="NCBI Taxonomy" id="46162"/>
    <lineage>
        <taxon>Bacteria</taxon>
        <taxon>Bacillati</taxon>
        <taxon>Actinomycetota</taxon>
        <taxon>Actinomycetes</taxon>
        <taxon>Streptosporangiales</taxon>
        <taxon>Thermomonosporaceae</taxon>
        <taxon>Actinocorallia</taxon>
    </lineage>
</organism>
<dbReference type="Pfam" id="PF07690">
    <property type="entry name" value="MFS_1"/>
    <property type="match status" value="1"/>
</dbReference>
<comment type="caution">
    <text evidence="6">The sequence shown here is derived from an EMBL/GenBank/DDBJ whole genome shotgun (WGS) entry which is preliminary data.</text>
</comment>
<dbReference type="RefSeq" id="WP_344247709.1">
    <property type="nucleotide sequence ID" value="NZ_BAAAHH010000070.1"/>
</dbReference>
<accession>A0ABP4CI03</accession>
<gene>
    <name evidence="6" type="ORF">GCM10009550_77130</name>
</gene>